<reference evidence="12" key="1">
    <citation type="submission" date="2015-08" db="EMBL/GenBank/DDBJ databases">
        <authorList>
            <person name="Varghese N."/>
        </authorList>
    </citation>
    <scope>NUCLEOTIDE SEQUENCE [LARGE SCALE GENOMIC DNA]</scope>
    <source>
        <strain evidence="12">DSM 17901</strain>
    </source>
</reference>
<evidence type="ECO:0000313" key="12">
    <source>
        <dbReference type="Proteomes" id="UP000243535"/>
    </source>
</evidence>
<evidence type="ECO:0000256" key="3">
    <source>
        <dbReference type="ARBA" id="ARBA00022449"/>
    </source>
</evidence>
<protein>
    <submittedName>
        <fullName evidence="11">Sodium/proton antiporter, CPA1 family (TC 2.A.36)</fullName>
    </submittedName>
</protein>
<dbReference type="GO" id="GO:0005886">
    <property type="term" value="C:plasma membrane"/>
    <property type="evidence" value="ECO:0007669"/>
    <property type="project" value="UniProtKB-SubCell"/>
</dbReference>
<keyword evidence="3" id="KW-0050">Antiport</keyword>
<dbReference type="GO" id="GO:1902600">
    <property type="term" value="P:proton transmembrane transport"/>
    <property type="evidence" value="ECO:0007669"/>
    <property type="project" value="InterPro"/>
</dbReference>
<evidence type="ECO:0000313" key="11">
    <source>
        <dbReference type="EMBL" id="CUA82204.1"/>
    </source>
</evidence>
<keyword evidence="7" id="KW-0406">Ion transport</keyword>
<dbReference type="InterPro" id="IPR006153">
    <property type="entry name" value="Cation/H_exchanger_TM"/>
</dbReference>
<organism evidence="11 12">
    <name type="scientific">Gulbenkiania indica</name>
    <dbReference type="NCBI Taxonomy" id="375574"/>
    <lineage>
        <taxon>Bacteria</taxon>
        <taxon>Pseudomonadati</taxon>
        <taxon>Pseudomonadota</taxon>
        <taxon>Betaproteobacteria</taxon>
        <taxon>Neisseriales</taxon>
        <taxon>Chromobacteriaceae</taxon>
        <taxon>Gulbenkiania</taxon>
    </lineage>
</organism>
<keyword evidence="5 9" id="KW-0812">Transmembrane</keyword>
<feature type="transmembrane region" description="Helical" evidence="9">
    <location>
        <begin position="311"/>
        <end position="331"/>
    </location>
</feature>
<evidence type="ECO:0000256" key="5">
    <source>
        <dbReference type="ARBA" id="ARBA00022692"/>
    </source>
</evidence>
<evidence type="ECO:0000256" key="7">
    <source>
        <dbReference type="ARBA" id="ARBA00023065"/>
    </source>
</evidence>
<feature type="transmembrane region" description="Helical" evidence="9">
    <location>
        <begin position="343"/>
        <end position="362"/>
    </location>
</feature>
<keyword evidence="2" id="KW-0813">Transport</keyword>
<evidence type="ECO:0000256" key="1">
    <source>
        <dbReference type="ARBA" id="ARBA00004651"/>
    </source>
</evidence>
<feature type="transmembrane region" description="Helical" evidence="9">
    <location>
        <begin position="6"/>
        <end position="24"/>
    </location>
</feature>
<proteinExistence type="predicted"/>
<keyword evidence="6 9" id="KW-1133">Transmembrane helix</keyword>
<feature type="transmembrane region" description="Helical" evidence="9">
    <location>
        <begin position="193"/>
        <end position="212"/>
    </location>
</feature>
<dbReference type="STRING" id="375574.GCA_001418035_00863"/>
<dbReference type="Pfam" id="PF00999">
    <property type="entry name" value="Na_H_Exchanger"/>
    <property type="match status" value="1"/>
</dbReference>
<evidence type="ECO:0000256" key="9">
    <source>
        <dbReference type="SAM" id="Phobius"/>
    </source>
</evidence>
<evidence type="ECO:0000256" key="4">
    <source>
        <dbReference type="ARBA" id="ARBA00022475"/>
    </source>
</evidence>
<feature type="transmembrane region" description="Helical" evidence="9">
    <location>
        <begin position="164"/>
        <end position="181"/>
    </location>
</feature>
<feature type="transmembrane region" description="Helical" evidence="9">
    <location>
        <begin position="232"/>
        <end position="259"/>
    </location>
</feature>
<feature type="transmembrane region" description="Helical" evidence="9">
    <location>
        <begin position="57"/>
        <end position="79"/>
    </location>
</feature>
<accession>A0A0K6GUI8</accession>
<dbReference type="GO" id="GO:0015297">
    <property type="term" value="F:antiporter activity"/>
    <property type="evidence" value="ECO:0007669"/>
    <property type="project" value="UniProtKB-KW"/>
</dbReference>
<evidence type="ECO:0000256" key="6">
    <source>
        <dbReference type="ARBA" id="ARBA00022989"/>
    </source>
</evidence>
<dbReference type="EMBL" id="CYHA01000002">
    <property type="protein sequence ID" value="CUA82204.1"/>
    <property type="molecule type" value="Genomic_DNA"/>
</dbReference>
<feature type="transmembrane region" description="Helical" evidence="9">
    <location>
        <begin position="374"/>
        <end position="397"/>
    </location>
</feature>
<dbReference type="PANTHER" id="PTHR32507">
    <property type="entry name" value="NA(+)/H(+) ANTIPORTER 1"/>
    <property type="match status" value="1"/>
</dbReference>
<name>A0A0K6GUI8_9NEIS</name>
<dbReference type="AlphaFoldDB" id="A0A0K6GUI8"/>
<evidence type="ECO:0000256" key="2">
    <source>
        <dbReference type="ARBA" id="ARBA00022448"/>
    </source>
</evidence>
<keyword evidence="4" id="KW-1003">Cell membrane</keyword>
<sequence>MIEFWFFLVGAVLIVMAFAGHTVQRLPLSSAIIYLIVGYTIGPAGFGLLRAHPVEDAAVLEVLTEIAVLITLFAVGLRLRAPLTWKEWHLPLRLASLGMVATIVIVTAVGALLLDLPWGVALLLAAILAPTDPVLAADVQIQEPGDRDAVRFTLTAEGGMNDGAAFPGIMLGLGLIGMHEIGSAGWRWIAFDLVWAIAGGVLLGWLCGTLVARGVRLLRARGHHLEFEEFLVLGVIALSYGLALLLKTYGFLAVFAAGLAMNHIENHGSDGERRLNARLLSFSEQCERLAEVAVVLLIGAMLPWISWSWLVVALTGTILLIARPVAAWLTLPHHHVRASQRRLISWFGIRGVGSVYYLSFALDEHLPAEVAGVLVSVTLATITISIVLHGISATPLMSRYEARARSRT</sequence>
<feature type="transmembrane region" description="Helical" evidence="9">
    <location>
        <begin position="31"/>
        <end position="51"/>
    </location>
</feature>
<feature type="transmembrane region" description="Helical" evidence="9">
    <location>
        <begin position="91"/>
        <end position="114"/>
    </location>
</feature>
<keyword evidence="8 9" id="KW-0472">Membrane</keyword>
<dbReference type="RefSeq" id="WP_055433527.1">
    <property type="nucleotide sequence ID" value="NZ_CYHA01000002.1"/>
</dbReference>
<dbReference type="OrthoDB" id="9810860at2"/>
<keyword evidence="12" id="KW-1185">Reference proteome</keyword>
<evidence type="ECO:0000259" key="10">
    <source>
        <dbReference type="Pfam" id="PF00999"/>
    </source>
</evidence>
<evidence type="ECO:0000256" key="8">
    <source>
        <dbReference type="ARBA" id="ARBA00023136"/>
    </source>
</evidence>
<dbReference type="Proteomes" id="UP000243535">
    <property type="component" value="Unassembled WGS sequence"/>
</dbReference>
<comment type="subcellular location">
    <subcellularLocation>
        <location evidence="1">Cell membrane</location>
        <topology evidence="1">Multi-pass membrane protein</topology>
    </subcellularLocation>
</comment>
<gene>
    <name evidence="11" type="ORF">Ga0061063_1069</name>
</gene>
<feature type="transmembrane region" description="Helical" evidence="9">
    <location>
        <begin position="288"/>
        <end position="305"/>
    </location>
</feature>
<feature type="domain" description="Cation/H+ exchanger transmembrane" evidence="10">
    <location>
        <begin position="15"/>
        <end position="397"/>
    </location>
</feature>
<dbReference type="Gene3D" id="1.20.1530.20">
    <property type="match status" value="1"/>
</dbReference>
<dbReference type="InterPro" id="IPR038770">
    <property type="entry name" value="Na+/solute_symporter_sf"/>
</dbReference>
<dbReference type="PANTHER" id="PTHR32507:SF8">
    <property type="entry name" value="CNH1P"/>
    <property type="match status" value="1"/>
</dbReference>